<dbReference type="AlphaFoldDB" id="A0ABD6ET72"/>
<evidence type="ECO:0000313" key="7">
    <source>
        <dbReference type="EMBL" id="MFH4982516.1"/>
    </source>
</evidence>
<proteinExistence type="predicted"/>
<dbReference type="GO" id="GO:0016020">
    <property type="term" value="C:membrane"/>
    <property type="evidence" value="ECO:0007669"/>
    <property type="project" value="UniProtKB-SubCell"/>
</dbReference>
<name>A0ABD6ET72_9BILA</name>
<keyword evidence="4 5" id="KW-0472">Membrane</keyword>
<dbReference type="SUPFAM" id="SSF103473">
    <property type="entry name" value="MFS general substrate transporter"/>
    <property type="match status" value="1"/>
</dbReference>
<evidence type="ECO:0000313" key="8">
    <source>
        <dbReference type="Proteomes" id="UP001608902"/>
    </source>
</evidence>
<feature type="transmembrane region" description="Helical" evidence="5">
    <location>
        <begin position="116"/>
        <end position="134"/>
    </location>
</feature>
<evidence type="ECO:0000256" key="5">
    <source>
        <dbReference type="SAM" id="Phobius"/>
    </source>
</evidence>
<feature type="transmembrane region" description="Helical" evidence="5">
    <location>
        <begin position="88"/>
        <end position="109"/>
    </location>
</feature>
<feature type="domain" description="Major facilitator superfamily (MFS) profile" evidence="6">
    <location>
        <begin position="51"/>
        <end position="260"/>
    </location>
</feature>
<sequence length="260" mass="27726">MVLASFVIAFFLKDKPDGSVYSAVSNPDEFHVTPSLSQGIGLFQALLLPNVIPYCLCNGCLKLVNYAFFFWLPYYMTTQYGWTEAGANYVAAFYDVGGIIGSLVGGIISDRMGSRSPVVVIMLVLSLGSLFLFTEAGGGVLLNVLLMAMVGLTISGPYNLIVSTISIDLGSQSVLSGNAKAMATVSGLIDGTGSIGSAAGQLIVPIIQNVFGWNTVFYLFVLLNGIAILCLTPKFLVDVGFLPTRRLHRRESEPLLSTAD</sequence>
<keyword evidence="2 5" id="KW-0812">Transmembrane</keyword>
<dbReference type="PANTHER" id="PTHR43184:SF2">
    <property type="entry name" value="MAJOR FACILITATOR SUPERFAMILY (MFS) PROFILE DOMAIN-CONTAINING PROTEIN"/>
    <property type="match status" value="1"/>
</dbReference>
<keyword evidence="8" id="KW-1185">Reference proteome</keyword>
<dbReference type="Gene3D" id="1.20.1250.20">
    <property type="entry name" value="MFS general substrate transporter like domains"/>
    <property type="match status" value="1"/>
</dbReference>
<dbReference type="Pfam" id="PF07690">
    <property type="entry name" value="MFS_1"/>
    <property type="match status" value="1"/>
</dbReference>
<comment type="caution">
    <text evidence="7">The sequence shown here is derived from an EMBL/GenBank/DDBJ whole genome shotgun (WGS) entry which is preliminary data.</text>
</comment>
<comment type="subcellular location">
    <subcellularLocation>
        <location evidence="1">Membrane</location>
        <topology evidence="1">Multi-pass membrane protein</topology>
    </subcellularLocation>
</comment>
<dbReference type="PANTHER" id="PTHR43184">
    <property type="entry name" value="MAJOR FACILITATOR SUPERFAMILY TRANSPORTER 16, ISOFORM B"/>
    <property type="match status" value="1"/>
</dbReference>
<keyword evidence="3 5" id="KW-1133">Transmembrane helix</keyword>
<evidence type="ECO:0000256" key="1">
    <source>
        <dbReference type="ARBA" id="ARBA00004141"/>
    </source>
</evidence>
<evidence type="ECO:0000256" key="4">
    <source>
        <dbReference type="ARBA" id="ARBA00023136"/>
    </source>
</evidence>
<dbReference type="InterPro" id="IPR020846">
    <property type="entry name" value="MFS_dom"/>
</dbReference>
<dbReference type="EMBL" id="JBGFUD010009487">
    <property type="protein sequence ID" value="MFH4982516.1"/>
    <property type="molecule type" value="Genomic_DNA"/>
</dbReference>
<reference evidence="7 8" key="1">
    <citation type="submission" date="2024-08" db="EMBL/GenBank/DDBJ databases">
        <title>Gnathostoma spinigerum genome.</title>
        <authorList>
            <person name="Gonzalez-Bertolin B."/>
            <person name="Monzon S."/>
            <person name="Zaballos A."/>
            <person name="Jimenez P."/>
            <person name="Dekumyoy P."/>
            <person name="Varona S."/>
            <person name="Cuesta I."/>
            <person name="Sumanam S."/>
            <person name="Adisakwattana P."/>
            <person name="Gasser R.B."/>
            <person name="Hernandez-Gonzalez A."/>
            <person name="Young N.D."/>
            <person name="Perteguer M.J."/>
        </authorList>
    </citation>
    <scope>NUCLEOTIDE SEQUENCE [LARGE SCALE GENOMIC DNA]</scope>
    <source>
        <strain evidence="7">AL3</strain>
        <tissue evidence="7">Liver</tissue>
    </source>
</reference>
<gene>
    <name evidence="7" type="ORF">AB6A40_009225</name>
</gene>
<evidence type="ECO:0000259" key="6">
    <source>
        <dbReference type="PROSITE" id="PS50850"/>
    </source>
</evidence>
<feature type="transmembrane region" description="Helical" evidence="5">
    <location>
        <begin position="181"/>
        <end position="204"/>
    </location>
</feature>
<feature type="transmembrane region" description="Helical" evidence="5">
    <location>
        <begin position="140"/>
        <end position="161"/>
    </location>
</feature>
<dbReference type="InterPro" id="IPR011701">
    <property type="entry name" value="MFS"/>
</dbReference>
<organism evidence="7 8">
    <name type="scientific">Gnathostoma spinigerum</name>
    <dbReference type="NCBI Taxonomy" id="75299"/>
    <lineage>
        <taxon>Eukaryota</taxon>
        <taxon>Metazoa</taxon>
        <taxon>Ecdysozoa</taxon>
        <taxon>Nematoda</taxon>
        <taxon>Chromadorea</taxon>
        <taxon>Rhabditida</taxon>
        <taxon>Spirurina</taxon>
        <taxon>Gnathostomatomorpha</taxon>
        <taxon>Gnathostomatoidea</taxon>
        <taxon>Gnathostomatidae</taxon>
        <taxon>Gnathostoma</taxon>
    </lineage>
</organism>
<feature type="transmembrane region" description="Helical" evidence="5">
    <location>
        <begin position="216"/>
        <end position="237"/>
    </location>
</feature>
<accession>A0ABD6ET72</accession>
<dbReference type="PROSITE" id="PS50850">
    <property type="entry name" value="MFS"/>
    <property type="match status" value="1"/>
</dbReference>
<protein>
    <recommendedName>
        <fullName evidence="6">Major facilitator superfamily (MFS) profile domain-containing protein</fullName>
    </recommendedName>
</protein>
<evidence type="ECO:0000256" key="3">
    <source>
        <dbReference type="ARBA" id="ARBA00022989"/>
    </source>
</evidence>
<dbReference type="InterPro" id="IPR036259">
    <property type="entry name" value="MFS_trans_sf"/>
</dbReference>
<evidence type="ECO:0000256" key="2">
    <source>
        <dbReference type="ARBA" id="ARBA00022692"/>
    </source>
</evidence>
<dbReference type="Proteomes" id="UP001608902">
    <property type="component" value="Unassembled WGS sequence"/>
</dbReference>